<dbReference type="Pfam" id="PF14223">
    <property type="entry name" value="Retrotran_gag_2"/>
    <property type="match status" value="1"/>
</dbReference>
<keyword evidence="2" id="KW-1185">Reference proteome</keyword>
<dbReference type="EMBL" id="KN825184">
    <property type="protein sequence ID" value="KIK93458.1"/>
    <property type="molecule type" value="Genomic_DNA"/>
</dbReference>
<dbReference type="InParanoid" id="A0A0D0DNN0"/>
<organism evidence="1 2">
    <name type="scientific">Paxillus rubicundulus Ve08.2h10</name>
    <dbReference type="NCBI Taxonomy" id="930991"/>
    <lineage>
        <taxon>Eukaryota</taxon>
        <taxon>Fungi</taxon>
        <taxon>Dikarya</taxon>
        <taxon>Basidiomycota</taxon>
        <taxon>Agaricomycotina</taxon>
        <taxon>Agaricomycetes</taxon>
        <taxon>Agaricomycetidae</taxon>
        <taxon>Boletales</taxon>
        <taxon>Paxilineae</taxon>
        <taxon>Paxillaceae</taxon>
        <taxon>Paxillus</taxon>
    </lineage>
</organism>
<reference evidence="2" key="2">
    <citation type="submission" date="2015-01" db="EMBL/GenBank/DDBJ databases">
        <title>Evolutionary Origins and Diversification of the Mycorrhizal Mutualists.</title>
        <authorList>
            <consortium name="DOE Joint Genome Institute"/>
            <consortium name="Mycorrhizal Genomics Consortium"/>
            <person name="Kohler A."/>
            <person name="Kuo A."/>
            <person name="Nagy L.G."/>
            <person name="Floudas D."/>
            <person name="Copeland A."/>
            <person name="Barry K.W."/>
            <person name="Cichocki N."/>
            <person name="Veneault-Fourrey C."/>
            <person name="LaButti K."/>
            <person name="Lindquist E.A."/>
            <person name="Lipzen A."/>
            <person name="Lundell T."/>
            <person name="Morin E."/>
            <person name="Murat C."/>
            <person name="Riley R."/>
            <person name="Ohm R."/>
            <person name="Sun H."/>
            <person name="Tunlid A."/>
            <person name="Henrissat B."/>
            <person name="Grigoriev I.V."/>
            <person name="Hibbett D.S."/>
            <person name="Martin F."/>
        </authorList>
    </citation>
    <scope>NUCLEOTIDE SEQUENCE [LARGE SCALE GENOMIC DNA]</scope>
    <source>
        <strain evidence="2">Ve08.2h10</strain>
    </source>
</reference>
<dbReference type="STRING" id="930991.A0A0D0DNN0"/>
<reference evidence="1 2" key="1">
    <citation type="submission" date="2014-04" db="EMBL/GenBank/DDBJ databases">
        <authorList>
            <consortium name="DOE Joint Genome Institute"/>
            <person name="Kuo A."/>
            <person name="Kohler A."/>
            <person name="Jargeat P."/>
            <person name="Nagy L.G."/>
            <person name="Floudas D."/>
            <person name="Copeland A."/>
            <person name="Barry K.W."/>
            <person name="Cichocki N."/>
            <person name="Veneault-Fourrey C."/>
            <person name="LaButti K."/>
            <person name="Lindquist E.A."/>
            <person name="Lipzen A."/>
            <person name="Lundell T."/>
            <person name="Morin E."/>
            <person name="Murat C."/>
            <person name="Sun H."/>
            <person name="Tunlid A."/>
            <person name="Henrissat B."/>
            <person name="Grigoriev I.V."/>
            <person name="Hibbett D.S."/>
            <person name="Martin F."/>
            <person name="Nordberg H.P."/>
            <person name="Cantor M.N."/>
            <person name="Hua S.X."/>
        </authorList>
    </citation>
    <scope>NUCLEOTIDE SEQUENCE [LARGE SCALE GENOMIC DNA]</scope>
    <source>
        <strain evidence="1 2">Ve08.2h10</strain>
    </source>
</reference>
<name>A0A0D0DNN0_9AGAM</name>
<evidence type="ECO:0000313" key="2">
    <source>
        <dbReference type="Proteomes" id="UP000054538"/>
    </source>
</evidence>
<feature type="non-terminal residue" evidence="1">
    <location>
        <position position="68"/>
    </location>
</feature>
<dbReference type="HOGENOM" id="CLU_187051_0_0_1"/>
<dbReference type="AlphaFoldDB" id="A0A0D0DNN0"/>
<evidence type="ECO:0000313" key="1">
    <source>
        <dbReference type="EMBL" id="KIK93458.1"/>
    </source>
</evidence>
<accession>A0A0D0DNN0</accession>
<dbReference type="Proteomes" id="UP000054538">
    <property type="component" value="Unassembled WGS sequence"/>
</dbReference>
<sequence length="68" mass="7554">MELQLNVMQQKAYVLKSLGQTLNDSLITIAIVISLPTSYSALQIILMSTVDELSVEAVVFQILIEERS</sequence>
<proteinExistence type="predicted"/>
<protein>
    <submittedName>
        <fullName evidence="1">Uncharacterized protein</fullName>
    </submittedName>
</protein>
<dbReference type="OrthoDB" id="2684516at2759"/>
<gene>
    <name evidence="1" type="ORF">PAXRUDRAFT_45241</name>
</gene>